<evidence type="ECO:0000256" key="5">
    <source>
        <dbReference type="ARBA" id="ARBA00022827"/>
    </source>
</evidence>
<dbReference type="GO" id="GO:0046872">
    <property type="term" value="F:metal ion binding"/>
    <property type="evidence" value="ECO:0007669"/>
    <property type="project" value="UniProtKB-KW"/>
</dbReference>
<dbReference type="InterPro" id="IPR036188">
    <property type="entry name" value="FAD/NAD-bd_sf"/>
</dbReference>
<evidence type="ECO:0000256" key="8">
    <source>
        <dbReference type="ARBA" id="ARBA00023014"/>
    </source>
</evidence>
<comment type="caution">
    <text evidence="10">The sequence shown here is derived from an EMBL/GenBank/DDBJ whole genome shotgun (WGS) entry which is preliminary data.</text>
</comment>
<evidence type="ECO:0000256" key="7">
    <source>
        <dbReference type="ARBA" id="ARBA00023004"/>
    </source>
</evidence>
<proteinExistence type="inferred from homology"/>
<evidence type="ECO:0000256" key="1">
    <source>
        <dbReference type="ARBA" id="ARBA00001974"/>
    </source>
</evidence>
<keyword evidence="3" id="KW-0004">4Fe-4S</keyword>
<evidence type="ECO:0000313" key="10">
    <source>
        <dbReference type="EMBL" id="HEL65720.1"/>
    </source>
</evidence>
<protein>
    <submittedName>
        <fullName evidence="10">CoB--CoM heterodisulfide reductase iron-sulfur subunit A family protein</fullName>
    </submittedName>
</protein>
<sequence length="414" mass="44831">MGNKAVLVVGAGISGITAALEASEVGYEVFLLEKRPYLGGRVAQLNQYFPKLCPPNCGLEINLRRVKNSPYIKYFTQAEVEEITGQEGNLTVKVRLAPRYVNNNCTACGKCVEVCPAERPNDFNFGLDKTKAIYFPHLFAFPAKYVIDSQACQGTACGKCVAACPVGAIDLNMQPQTITLQVGSVIWATGWDPYDLTKLTQYGSGQYPNVITNMMMERLAAESGPSGGQILRPSDGKAVKRIAFVQCAGSRDENHLSYCSGVCCLASLKQATYVREKHPDAEIYMFYIDIRALGRYEDFFVRVKEMGINLVKGKVGTITEDATTKDVILEVEDQEAGRLLKETFDLAVLATGMAPTTRSTPPPVEATLNKEGFIVDAVPGVYGAGCANRPMEVAASVQDATAAAMKAIQSVVGR</sequence>
<gene>
    <name evidence="10" type="ORF">ENQ34_03445</name>
</gene>
<dbReference type="PANTHER" id="PTHR43498">
    <property type="entry name" value="FERREDOXIN:COB-COM HETERODISULFIDE REDUCTASE SUBUNIT A"/>
    <property type="match status" value="1"/>
</dbReference>
<feature type="domain" description="4Fe-4S ferredoxin-type" evidence="9">
    <location>
        <begin position="96"/>
        <end position="126"/>
    </location>
</feature>
<keyword evidence="7" id="KW-0408">Iron</keyword>
<accession>A0A7C2IW14</accession>
<comment type="similarity">
    <text evidence="2">Belongs to the HdrA family.</text>
</comment>
<evidence type="ECO:0000256" key="6">
    <source>
        <dbReference type="ARBA" id="ARBA00023002"/>
    </source>
</evidence>
<dbReference type="GO" id="GO:0016491">
    <property type="term" value="F:oxidoreductase activity"/>
    <property type="evidence" value="ECO:0007669"/>
    <property type="project" value="UniProtKB-KW"/>
</dbReference>
<dbReference type="InterPro" id="IPR039650">
    <property type="entry name" value="HdrA-like"/>
</dbReference>
<evidence type="ECO:0000259" key="9">
    <source>
        <dbReference type="PROSITE" id="PS51379"/>
    </source>
</evidence>
<dbReference type="InterPro" id="IPR017900">
    <property type="entry name" value="4Fe4S_Fe_S_CS"/>
</dbReference>
<dbReference type="Gene3D" id="3.40.50.720">
    <property type="entry name" value="NAD(P)-binding Rossmann-like Domain"/>
    <property type="match status" value="1"/>
</dbReference>
<keyword evidence="5" id="KW-0274">FAD</keyword>
<name>A0A7C2IW14_9THEO</name>
<dbReference type="PROSITE" id="PS51379">
    <property type="entry name" value="4FE4S_FER_2"/>
    <property type="match status" value="2"/>
</dbReference>
<dbReference type="EMBL" id="DSMU01000220">
    <property type="protein sequence ID" value="HEL65720.1"/>
    <property type="molecule type" value="Genomic_DNA"/>
</dbReference>
<keyword evidence="4" id="KW-0479">Metal-binding</keyword>
<evidence type="ECO:0000256" key="3">
    <source>
        <dbReference type="ARBA" id="ARBA00022485"/>
    </source>
</evidence>
<feature type="domain" description="4Fe-4S ferredoxin-type" evidence="9">
    <location>
        <begin position="143"/>
        <end position="174"/>
    </location>
</feature>
<dbReference type="InterPro" id="IPR017896">
    <property type="entry name" value="4Fe4S_Fe-S-bd"/>
</dbReference>
<dbReference type="Gene3D" id="3.30.70.20">
    <property type="match status" value="1"/>
</dbReference>
<reference evidence="10" key="1">
    <citation type="journal article" date="2020" name="mSystems">
        <title>Genome- and Community-Level Interaction Insights into Carbon Utilization and Element Cycling Functions of Hydrothermarchaeota in Hydrothermal Sediment.</title>
        <authorList>
            <person name="Zhou Z."/>
            <person name="Liu Y."/>
            <person name="Xu W."/>
            <person name="Pan J."/>
            <person name="Luo Z.H."/>
            <person name="Li M."/>
        </authorList>
    </citation>
    <scope>NUCLEOTIDE SEQUENCE [LARGE SCALE GENOMIC DNA]</scope>
    <source>
        <strain evidence="10">SpSt-300</strain>
    </source>
</reference>
<dbReference type="AlphaFoldDB" id="A0A7C2IW14"/>
<dbReference type="GO" id="GO:0051539">
    <property type="term" value="F:4 iron, 4 sulfur cluster binding"/>
    <property type="evidence" value="ECO:0007669"/>
    <property type="project" value="UniProtKB-KW"/>
</dbReference>
<evidence type="ECO:0000256" key="2">
    <source>
        <dbReference type="ARBA" id="ARBA00006561"/>
    </source>
</evidence>
<dbReference type="SUPFAM" id="SSF51905">
    <property type="entry name" value="FAD/NAD(P)-binding domain"/>
    <property type="match status" value="1"/>
</dbReference>
<dbReference type="PANTHER" id="PTHR43498:SF1">
    <property type="entry name" value="COB--COM HETERODISULFIDE REDUCTASE IRON-SULFUR SUBUNIT A"/>
    <property type="match status" value="1"/>
</dbReference>
<organism evidence="10">
    <name type="scientific">Ammonifex degensii</name>
    <dbReference type="NCBI Taxonomy" id="42838"/>
    <lineage>
        <taxon>Bacteria</taxon>
        <taxon>Bacillati</taxon>
        <taxon>Bacillota</taxon>
        <taxon>Clostridia</taxon>
        <taxon>Thermoanaerobacterales</taxon>
        <taxon>Thermoanaerobacteraceae</taxon>
        <taxon>Ammonifex</taxon>
    </lineage>
</organism>
<dbReference type="Pfam" id="PF13450">
    <property type="entry name" value="NAD_binding_8"/>
    <property type="match status" value="1"/>
</dbReference>
<keyword evidence="5" id="KW-0285">Flavoprotein</keyword>
<dbReference type="Pfam" id="PF12838">
    <property type="entry name" value="Fer4_7"/>
    <property type="match status" value="1"/>
</dbReference>
<evidence type="ECO:0000256" key="4">
    <source>
        <dbReference type="ARBA" id="ARBA00022723"/>
    </source>
</evidence>
<dbReference type="PROSITE" id="PS00198">
    <property type="entry name" value="4FE4S_FER_1"/>
    <property type="match status" value="1"/>
</dbReference>
<dbReference type="PRINTS" id="PR00368">
    <property type="entry name" value="FADPNR"/>
</dbReference>
<keyword evidence="6" id="KW-0560">Oxidoreductase</keyword>
<keyword evidence="8" id="KW-0411">Iron-sulfur</keyword>
<comment type="cofactor">
    <cofactor evidence="1">
        <name>FAD</name>
        <dbReference type="ChEBI" id="CHEBI:57692"/>
    </cofactor>
</comment>